<dbReference type="eggNOG" id="KOG0504">
    <property type="taxonomic scope" value="Eukaryota"/>
</dbReference>
<dbReference type="InterPro" id="IPR036770">
    <property type="entry name" value="Ankyrin_rpt-contain_sf"/>
</dbReference>
<feature type="repeat" description="ANK" evidence="3">
    <location>
        <begin position="792"/>
        <end position="814"/>
    </location>
</feature>
<keyword evidence="1" id="KW-0677">Repeat</keyword>
<dbReference type="Gene3D" id="1.25.40.20">
    <property type="entry name" value="Ankyrin repeat-containing domain"/>
    <property type="match status" value="4"/>
</dbReference>
<dbReference type="PROSITE" id="PS50297">
    <property type="entry name" value="ANK_REP_REGION"/>
    <property type="match status" value="1"/>
</dbReference>
<feature type="compositionally biased region" description="Polar residues" evidence="4">
    <location>
        <begin position="109"/>
        <end position="121"/>
    </location>
</feature>
<protein>
    <recommendedName>
        <fullName evidence="6">Death domain-containing protein</fullName>
    </recommendedName>
</protein>
<proteinExistence type="predicted"/>
<dbReference type="Gene3D" id="1.10.533.10">
    <property type="entry name" value="Death Domain, Fas"/>
    <property type="match status" value="1"/>
</dbReference>
<dbReference type="OrthoDB" id="444338at2759"/>
<feature type="region of interest" description="Disordered" evidence="4">
    <location>
        <begin position="108"/>
        <end position="145"/>
    </location>
</feature>
<dbReference type="PANTHER" id="PTHR24123:SF33">
    <property type="entry name" value="PROTEIN HOS4"/>
    <property type="match status" value="1"/>
</dbReference>
<accession>A0A1X7TWL1</accession>
<evidence type="ECO:0008006" key="6">
    <source>
        <dbReference type="Google" id="ProtNLM"/>
    </source>
</evidence>
<dbReference type="InterPro" id="IPR011029">
    <property type="entry name" value="DEATH-like_dom_sf"/>
</dbReference>
<sequence>MSTTIETTLDKELGINDLYLVWEKAGVLSGHWDSIGVILGLSPNKLDEIEAEGKPPKTCLRKVFECWLRKDYDYENRGVPTLQRLCNCIRSKSGGANPALADEIAKEYPTSSEVTGQQQPLSPVKSWSPVETSSSSREATPNSELMVPLASPDAKATYASGKSKDFPVNDILKQIDELQRLYASNFYKTKEAFLSLKKGALPKIIDYIQCHIINLLSPRFRKPQFIDQLREEYDKVKSMNQLFRVLEKRVSWFNFDFVVLLVQVFIADREAQRIWSTYSSMLKDYFKNNNDRAIQVVNGVEFGILDAPGTQVMIAKVADDDYTLNDLYFFHKAIADALEVSEYKFYFCEIDDGCMELKYSIPDFLYSILFPLTNQQCHSLAVIGIIKLSCNEHVHVMEQLPENELKKLSHFIIDINDPLWYENTSTPLIEACWRGLKDEVQWLMNEAGSQERGTNGWNPSLAAAYGGHFDVLKLLVEVYHCDPSQGDDDRVISIHMASYKGHLNIVQYLVNECNIYPDLADSSGNTGLLYSALGGHVDLLIMFLKKNCNVSQVNREGSTLSLLACKSGQVALVHQLKQFDIFSEDDIDFNGCGIVHYCAMSDSVELLEYLQNNDYDIKLIKRNRFGSTPLHIACQYASSGFIMKMINIFGYKVLLEADYSGRSSLHYLCSGLADRYCITEVYNKLLVPCDIPLLHEFYLFRIQIKALLEVLEAYGIETSSLDYEGRSAVHYAALSGSPALLSYTVSQYSLNASQPDYKGIVPLALACMSGSINAVEYIINTTDIDINITCNEGRTPFHYSCRHGNLELSQYLIEVQDSDINIIDNRKWNALLHSARSGNMKLVQYLVNNHQFPLVPFLLLQAVHSTRLSLVKLCINKYKLDPHVKSTSGTGAAQYAAQVGAIDALEYLISNCRHTNLLHSAMNDNNDLPIHFACISGITKLVTFLIDVMKCNISTEKYSADPHHHQLQWDMDMFIYWNGSDKSIISM</sequence>
<dbReference type="PROSITE" id="PS50088">
    <property type="entry name" value="ANK_REPEAT"/>
    <property type="match status" value="1"/>
</dbReference>
<dbReference type="SUPFAM" id="SSF48403">
    <property type="entry name" value="Ankyrin repeat"/>
    <property type="match status" value="2"/>
</dbReference>
<dbReference type="CDD" id="cd01670">
    <property type="entry name" value="Death"/>
    <property type="match status" value="1"/>
</dbReference>
<dbReference type="SMART" id="SM00248">
    <property type="entry name" value="ANK"/>
    <property type="match status" value="13"/>
</dbReference>
<name>A0A1X7TWL1_AMPQE</name>
<dbReference type="InterPro" id="IPR002110">
    <property type="entry name" value="Ankyrin_rpt"/>
</dbReference>
<evidence type="ECO:0000256" key="1">
    <source>
        <dbReference type="ARBA" id="ARBA00022737"/>
    </source>
</evidence>
<feature type="compositionally biased region" description="Polar residues" evidence="4">
    <location>
        <begin position="129"/>
        <end position="143"/>
    </location>
</feature>
<dbReference type="EnsemblMetazoa" id="Aqu2.1.19567_001">
    <property type="protein sequence ID" value="Aqu2.1.19567_001"/>
    <property type="gene ID" value="Aqu2.1.19567"/>
</dbReference>
<dbReference type="PANTHER" id="PTHR24123">
    <property type="entry name" value="ANKYRIN REPEAT-CONTAINING"/>
    <property type="match status" value="1"/>
</dbReference>
<keyword evidence="2 3" id="KW-0040">ANK repeat</keyword>
<organism evidence="5">
    <name type="scientific">Amphimedon queenslandica</name>
    <name type="common">Sponge</name>
    <dbReference type="NCBI Taxonomy" id="400682"/>
    <lineage>
        <taxon>Eukaryota</taxon>
        <taxon>Metazoa</taxon>
        <taxon>Porifera</taxon>
        <taxon>Demospongiae</taxon>
        <taxon>Heteroscleromorpha</taxon>
        <taxon>Haplosclerida</taxon>
        <taxon>Niphatidae</taxon>
        <taxon>Amphimedon</taxon>
    </lineage>
</organism>
<evidence type="ECO:0000256" key="3">
    <source>
        <dbReference type="PROSITE-ProRule" id="PRU00023"/>
    </source>
</evidence>
<evidence type="ECO:0000256" key="4">
    <source>
        <dbReference type="SAM" id="MobiDB-lite"/>
    </source>
</evidence>
<dbReference type="InParanoid" id="A0A1X7TWL1"/>
<dbReference type="AlphaFoldDB" id="A0A1X7TWL1"/>
<evidence type="ECO:0000256" key="2">
    <source>
        <dbReference type="ARBA" id="ARBA00023043"/>
    </source>
</evidence>
<dbReference type="Pfam" id="PF12796">
    <property type="entry name" value="Ank_2"/>
    <property type="match status" value="3"/>
</dbReference>
<dbReference type="InterPro" id="IPR051165">
    <property type="entry name" value="Multifunctional_ANK_Repeat"/>
</dbReference>
<reference evidence="5" key="1">
    <citation type="submission" date="2017-05" db="UniProtKB">
        <authorList>
            <consortium name="EnsemblMetazoa"/>
        </authorList>
    </citation>
    <scope>IDENTIFICATION</scope>
</reference>
<evidence type="ECO:0000313" key="5">
    <source>
        <dbReference type="EnsemblMetazoa" id="Aqu2.1.19567_001"/>
    </source>
</evidence>